<reference evidence="1 2" key="1">
    <citation type="submission" date="2018-03" db="EMBL/GenBank/DDBJ databases">
        <title>Genomic Encyclopedia of Archaeal and Bacterial Type Strains, Phase II (KMG-II): from individual species to whole genera.</title>
        <authorList>
            <person name="Goeker M."/>
        </authorList>
    </citation>
    <scope>NUCLEOTIDE SEQUENCE [LARGE SCALE GENOMIC DNA]</scope>
    <source>
        <strain evidence="1 2">DSM 44946</strain>
    </source>
</reference>
<protein>
    <submittedName>
        <fullName evidence="1">Uncharacterized protein</fullName>
    </submittedName>
</protein>
<comment type="caution">
    <text evidence="1">The sequence shown here is derived from an EMBL/GenBank/DDBJ whole genome shotgun (WGS) entry which is preliminary data.</text>
</comment>
<sequence>MRLLTYPAEKPLGLYASRKKIEKNGRREIMKKYPPLRPLLLFQESKAIFLIF</sequence>
<dbReference type="Proteomes" id="UP000237797">
    <property type="component" value="Unassembled WGS sequence"/>
</dbReference>
<gene>
    <name evidence="1" type="ORF">CLV97_1331</name>
</gene>
<dbReference type="AlphaFoldDB" id="A0A2T0LAL3"/>
<name>A0A2T0LAL3_9BACL</name>
<evidence type="ECO:0000313" key="2">
    <source>
        <dbReference type="Proteomes" id="UP000237797"/>
    </source>
</evidence>
<proteinExistence type="predicted"/>
<evidence type="ECO:0000313" key="1">
    <source>
        <dbReference type="EMBL" id="PRX38900.1"/>
    </source>
</evidence>
<organism evidence="1 2">
    <name type="scientific">Planifilum fimeticola</name>
    <dbReference type="NCBI Taxonomy" id="201975"/>
    <lineage>
        <taxon>Bacteria</taxon>
        <taxon>Bacillati</taxon>
        <taxon>Bacillota</taxon>
        <taxon>Bacilli</taxon>
        <taxon>Bacillales</taxon>
        <taxon>Thermoactinomycetaceae</taxon>
        <taxon>Planifilum</taxon>
    </lineage>
</organism>
<accession>A0A2T0LAL3</accession>
<keyword evidence="2" id="KW-1185">Reference proteome</keyword>
<dbReference type="EMBL" id="PVNE01000033">
    <property type="protein sequence ID" value="PRX38900.1"/>
    <property type="molecule type" value="Genomic_DNA"/>
</dbReference>